<proteinExistence type="predicted"/>
<keyword evidence="1" id="KW-0472">Membrane</keyword>
<reference evidence="3" key="1">
    <citation type="submission" date="2016-11" db="UniProtKB">
        <authorList>
            <consortium name="WormBaseParasite"/>
        </authorList>
    </citation>
    <scope>IDENTIFICATION</scope>
</reference>
<evidence type="ECO:0000313" key="3">
    <source>
        <dbReference type="WBParaSite" id="Hba_00819"/>
    </source>
</evidence>
<dbReference type="Proteomes" id="UP000095283">
    <property type="component" value="Unplaced"/>
</dbReference>
<evidence type="ECO:0000256" key="1">
    <source>
        <dbReference type="SAM" id="Phobius"/>
    </source>
</evidence>
<evidence type="ECO:0000313" key="2">
    <source>
        <dbReference type="Proteomes" id="UP000095283"/>
    </source>
</evidence>
<accession>A0A1I7W857</accession>
<keyword evidence="2" id="KW-1185">Reference proteome</keyword>
<dbReference type="AlphaFoldDB" id="A0A1I7W857"/>
<sequence length="51" mass="6169">MITYAGNGHALLRITKRSRYSCIHFSLLLLFFNVRFLCIIIVIYFFMKYIF</sequence>
<protein>
    <submittedName>
        <fullName evidence="3">Uncharacterized protein</fullName>
    </submittedName>
</protein>
<dbReference type="WBParaSite" id="Hba_00819">
    <property type="protein sequence ID" value="Hba_00819"/>
    <property type="gene ID" value="Hba_00819"/>
</dbReference>
<keyword evidence="1" id="KW-0812">Transmembrane</keyword>
<keyword evidence="1" id="KW-1133">Transmembrane helix</keyword>
<organism evidence="2 3">
    <name type="scientific">Heterorhabditis bacteriophora</name>
    <name type="common">Entomopathogenic nematode worm</name>
    <dbReference type="NCBI Taxonomy" id="37862"/>
    <lineage>
        <taxon>Eukaryota</taxon>
        <taxon>Metazoa</taxon>
        <taxon>Ecdysozoa</taxon>
        <taxon>Nematoda</taxon>
        <taxon>Chromadorea</taxon>
        <taxon>Rhabditida</taxon>
        <taxon>Rhabditina</taxon>
        <taxon>Rhabditomorpha</taxon>
        <taxon>Strongyloidea</taxon>
        <taxon>Heterorhabditidae</taxon>
        <taxon>Heterorhabditis</taxon>
    </lineage>
</organism>
<feature type="transmembrane region" description="Helical" evidence="1">
    <location>
        <begin position="21"/>
        <end position="47"/>
    </location>
</feature>
<name>A0A1I7W857_HETBA</name>